<dbReference type="AlphaFoldDB" id="A0A8X6VQ60"/>
<gene>
    <name evidence="1" type="primary">AVEN_87491_1</name>
    <name evidence="1" type="ORF">TNCV_2788411</name>
</gene>
<dbReference type="Proteomes" id="UP000887159">
    <property type="component" value="Unassembled WGS sequence"/>
</dbReference>
<dbReference type="SUPFAM" id="SSF56672">
    <property type="entry name" value="DNA/RNA polymerases"/>
    <property type="match status" value="1"/>
</dbReference>
<dbReference type="InterPro" id="IPR005312">
    <property type="entry name" value="DUF1759"/>
</dbReference>
<evidence type="ECO:0000313" key="2">
    <source>
        <dbReference type="Proteomes" id="UP000887159"/>
    </source>
</evidence>
<dbReference type="PANTHER" id="PTHR47331">
    <property type="entry name" value="PHD-TYPE DOMAIN-CONTAINING PROTEIN"/>
    <property type="match status" value="1"/>
</dbReference>
<dbReference type="InterPro" id="IPR043502">
    <property type="entry name" value="DNA/RNA_pol_sf"/>
</dbReference>
<dbReference type="GO" id="GO:0071897">
    <property type="term" value="P:DNA biosynthetic process"/>
    <property type="evidence" value="ECO:0007669"/>
    <property type="project" value="UniProtKB-ARBA"/>
</dbReference>
<keyword evidence="2" id="KW-1185">Reference proteome</keyword>
<protein>
    <submittedName>
        <fullName evidence="1">DUF1758 domain-containing protein</fullName>
    </submittedName>
</protein>
<proteinExistence type="predicted"/>
<comment type="caution">
    <text evidence="1">The sequence shown here is derived from an EMBL/GenBank/DDBJ whole genome shotgun (WGS) entry which is preliminary data.</text>
</comment>
<organism evidence="1 2">
    <name type="scientific">Trichonephila clavipes</name>
    <name type="common">Golden silk orbweaver</name>
    <name type="synonym">Nephila clavipes</name>
    <dbReference type="NCBI Taxonomy" id="2585209"/>
    <lineage>
        <taxon>Eukaryota</taxon>
        <taxon>Metazoa</taxon>
        <taxon>Ecdysozoa</taxon>
        <taxon>Arthropoda</taxon>
        <taxon>Chelicerata</taxon>
        <taxon>Arachnida</taxon>
        <taxon>Araneae</taxon>
        <taxon>Araneomorphae</taxon>
        <taxon>Entelegynae</taxon>
        <taxon>Araneoidea</taxon>
        <taxon>Nephilidae</taxon>
        <taxon>Trichonephila</taxon>
    </lineage>
</organism>
<name>A0A8X6VQ60_TRICX</name>
<accession>A0A8X6VQ60</accession>
<dbReference type="Pfam" id="PF03564">
    <property type="entry name" value="DUF1759"/>
    <property type="match status" value="1"/>
</dbReference>
<evidence type="ECO:0000313" key="1">
    <source>
        <dbReference type="EMBL" id="GFY16719.1"/>
    </source>
</evidence>
<reference evidence="1" key="1">
    <citation type="submission" date="2020-08" db="EMBL/GenBank/DDBJ databases">
        <title>Multicomponent nature underlies the extraordinary mechanical properties of spider dragline silk.</title>
        <authorList>
            <person name="Kono N."/>
            <person name="Nakamura H."/>
            <person name="Mori M."/>
            <person name="Yoshida Y."/>
            <person name="Ohtoshi R."/>
            <person name="Malay A.D."/>
            <person name="Moran D.A.P."/>
            <person name="Tomita M."/>
            <person name="Numata K."/>
            <person name="Arakawa K."/>
        </authorList>
    </citation>
    <scope>NUCLEOTIDE SEQUENCE</scope>
</reference>
<dbReference type="EMBL" id="BMAU01021340">
    <property type="protein sequence ID" value="GFY16719.1"/>
    <property type="molecule type" value="Genomic_DNA"/>
</dbReference>
<sequence length="661" mass="75605">MEPKSKAERLVLSFPATAENYPKAIDQLKERFGREDLLVQIYVRELLNLVMKNAVSGRTKTDLSALYDELEGKLRSLESLGRTQEKYGDFLTPLVESCLPEEILMAWERKRNTETDAKGSRTLEHLMTFLRLEVQGEEMVQLAKSGFGTPIRKKDSPTESVKPTELTTASALASSVKSSGKKINKCIFCEKYHPSENCFNARKMSLNAKRQLLLRKGACFICLNRSGHLSKNCDIKNDINCSKCNYSHFEIMCPKLNKKYDQKLCSIKTENSLSSNCNGNQSIYFQTLCVFIRIKDQERKVRVLIDTACENSYISESVTSILKATPLREETIIHSLFGGNETKPKHHSVYSIEVSDLKRSYACCFEVLSEKKICGFISKIEDKRILNELKNKEIILSDLNCKETEIGLLIGADNIGKLLTGNLIEFDSGLTAIETKLGWTVIGKVCSNDKNVMLTTSSLHVRNVSIKELWELDVLGITDPLLNENTKENFELTDFKNKMKILPNGRYEVKLPWKCNSENLPSNKELTWKRHLQMMNKLRNGKFFEDYKSVFRQWENLNIIERVPEVELNNECHYLPHRPVIKLDSATTKIRPVFDASAHEKGKPSLNDCLYKGVNLIELIPDILDRFRIYPVGIVADIEKAFLMLSVAPKDRDYLRFFPMQ</sequence>